<protein>
    <submittedName>
        <fullName evidence="3">DUF4365 domain-containing protein</fullName>
    </submittedName>
</protein>
<accession>A0ABU2K5U1</accession>
<feature type="repeat" description="TPR" evidence="1">
    <location>
        <begin position="379"/>
        <end position="412"/>
    </location>
</feature>
<comment type="caution">
    <text evidence="3">The sequence shown here is derived from an EMBL/GenBank/DDBJ whole genome shotgun (WGS) entry which is preliminary data.</text>
</comment>
<dbReference type="InterPro" id="IPR025375">
    <property type="entry name" value="DUF4365"/>
</dbReference>
<reference evidence="4" key="1">
    <citation type="submission" date="2023-07" db="EMBL/GenBank/DDBJ databases">
        <title>30 novel species of actinomycetes from the DSMZ collection.</title>
        <authorList>
            <person name="Nouioui I."/>
        </authorList>
    </citation>
    <scope>NUCLEOTIDE SEQUENCE [LARGE SCALE GENOMIC DNA]</scope>
    <source>
        <strain evidence="4">DSM 46792</strain>
    </source>
</reference>
<sequence>MPGRTRDHELETASERALEQLLPEAWTVAPVQHDYGIDRRVEIFEEQQATGLGFLVQLKGTDADLPKALSEPFKVSALNYMQIQSESVLVVRYNAPTGSVFGFWMHRRDVILKKDDQKTATLRWALSDELTKESARDLLLEVQRYRSLSSVLDEGRPLRIDLVSSEALSLKRLSISRIVRTLGRPFVLVEPGEQAEIQLQATSEQLSADLAISSSTASISGGTPASTAADLMLLTAVSLSKIGRSALAVEVLRQCRDATLLGHPETAAVVANFLVLAKAWRTGAQFLNHPSLLMDHSFAVILATGFSGDETVTAAEAFEFSEAFMARSNALHDVGESALAAGYAYTAGNTFFHRSNAWALALTSYKRAYELDPSYGSRAYFCGELAAANFECGNFTAATDWYSRAIDLQPDEIDTLACRADAFAYAGQYLTASEDFAEYFRRPSEMRRSIWGIKARALEIVRKWSGVEEQQRDGVGLAIPSDTSSFVANLQRDSLHIPSWEWLLQDALNRGDENSLADPLITIVAFGDGDVTAEWILLGALALESGDVDFFEEVIKSQWARRSEGIVDDVVQVSEGLPEGFLPEFERVVASLREQPREFTIRLLEGGELKNMMKVDLSWRPQT</sequence>
<dbReference type="EMBL" id="JAVREI010000002">
    <property type="protein sequence ID" value="MDT0275537.1"/>
    <property type="molecule type" value="Genomic_DNA"/>
</dbReference>
<evidence type="ECO:0000313" key="3">
    <source>
        <dbReference type="EMBL" id="MDT0275537.1"/>
    </source>
</evidence>
<name>A0ABU2K5U1_9ACTN</name>
<dbReference type="PROSITE" id="PS50005">
    <property type="entry name" value="TPR"/>
    <property type="match status" value="1"/>
</dbReference>
<dbReference type="InterPro" id="IPR011990">
    <property type="entry name" value="TPR-like_helical_dom_sf"/>
</dbReference>
<dbReference type="RefSeq" id="WP_311344443.1">
    <property type="nucleotide sequence ID" value="NZ_JAVREI010000002.1"/>
</dbReference>
<evidence type="ECO:0000256" key="1">
    <source>
        <dbReference type="PROSITE-ProRule" id="PRU00339"/>
    </source>
</evidence>
<evidence type="ECO:0000313" key="4">
    <source>
        <dbReference type="Proteomes" id="UP001183222"/>
    </source>
</evidence>
<keyword evidence="1" id="KW-0802">TPR repeat</keyword>
<dbReference type="Pfam" id="PF14280">
    <property type="entry name" value="DUF4365"/>
    <property type="match status" value="1"/>
</dbReference>
<dbReference type="InterPro" id="IPR019734">
    <property type="entry name" value="TPR_rpt"/>
</dbReference>
<feature type="domain" description="DUF4365" evidence="2">
    <location>
        <begin position="11"/>
        <end position="139"/>
    </location>
</feature>
<proteinExistence type="predicted"/>
<keyword evidence="4" id="KW-1185">Reference proteome</keyword>
<dbReference type="Gene3D" id="1.25.40.10">
    <property type="entry name" value="Tetratricopeptide repeat domain"/>
    <property type="match status" value="1"/>
</dbReference>
<dbReference type="Proteomes" id="UP001183222">
    <property type="component" value="Unassembled WGS sequence"/>
</dbReference>
<gene>
    <name evidence="3" type="ORF">RM425_06430</name>
</gene>
<evidence type="ECO:0000259" key="2">
    <source>
        <dbReference type="Pfam" id="PF14280"/>
    </source>
</evidence>
<organism evidence="3 4">
    <name type="scientific">Blastococcus goldschmidtiae</name>
    <dbReference type="NCBI Taxonomy" id="3075546"/>
    <lineage>
        <taxon>Bacteria</taxon>
        <taxon>Bacillati</taxon>
        <taxon>Actinomycetota</taxon>
        <taxon>Actinomycetes</taxon>
        <taxon>Geodermatophilales</taxon>
        <taxon>Geodermatophilaceae</taxon>
        <taxon>Blastococcus</taxon>
    </lineage>
</organism>
<dbReference type="SUPFAM" id="SSF48452">
    <property type="entry name" value="TPR-like"/>
    <property type="match status" value="1"/>
</dbReference>